<accession>A0A641RXD9</accession>
<name>A0A641RXD9_BACOV</name>
<feature type="non-terminal residue" evidence="1">
    <location>
        <position position="25"/>
    </location>
</feature>
<dbReference type="PROSITE" id="PS51257">
    <property type="entry name" value="PROKAR_LIPOPROTEIN"/>
    <property type="match status" value="1"/>
</dbReference>
<proteinExistence type="predicted"/>
<dbReference type="AlphaFoldDB" id="A0A641RXD9"/>
<comment type="caution">
    <text evidence="1">The sequence shown here is derived from an EMBL/GenBank/DDBJ whole genome shotgun (WGS) entry which is preliminary data.</text>
</comment>
<reference evidence="1" key="1">
    <citation type="journal article" date="2019" name="Nat. Med.">
        <title>A library of human gut bacterial isolates paired with longitudinal multiomics data enables mechanistic microbiome research.</title>
        <authorList>
            <person name="Poyet M."/>
            <person name="Groussin M."/>
            <person name="Gibbons S.M."/>
            <person name="Avila-Pacheco J."/>
            <person name="Jiang X."/>
            <person name="Kearney S.M."/>
            <person name="Perrotta A.R."/>
            <person name="Berdy B."/>
            <person name="Zhao S."/>
            <person name="Lieberman T.D."/>
            <person name="Swanson P.K."/>
            <person name="Smith M."/>
            <person name="Roesemann S."/>
            <person name="Alexander J.E."/>
            <person name="Rich S.A."/>
            <person name="Livny J."/>
            <person name="Vlamakis H."/>
            <person name="Clish C."/>
            <person name="Bullock K."/>
            <person name="Deik A."/>
            <person name="Scott J."/>
            <person name="Pierce K.A."/>
            <person name="Xavier R.J."/>
            <person name="Alm E.J."/>
        </authorList>
    </citation>
    <scope>NUCLEOTIDE SEQUENCE</scope>
    <source>
        <strain evidence="1">BIOML-A147</strain>
    </source>
</reference>
<evidence type="ECO:0000313" key="1">
    <source>
        <dbReference type="EMBL" id="KAA4021625.1"/>
    </source>
</evidence>
<protein>
    <submittedName>
        <fullName evidence="1">Conjugative transposon protein TraK</fullName>
    </submittedName>
</protein>
<organism evidence="1">
    <name type="scientific">Bacteroides ovatus</name>
    <dbReference type="NCBI Taxonomy" id="28116"/>
    <lineage>
        <taxon>Bacteria</taxon>
        <taxon>Pseudomonadati</taxon>
        <taxon>Bacteroidota</taxon>
        <taxon>Bacteroidia</taxon>
        <taxon>Bacteroidales</taxon>
        <taxon>Bacteroidaceae</taxon>
        <taxon>Bacteroides</taxon>
    </lineage>
</organism>
<dbReference type="EMBL" id="VWKO01000379">
    <property type="protein sequence ID" value="KAA4021625.1"/>
    <property type="molecule type" value="Genomic_DNA"/>
</dbReference>
<gene>
    <name evidence="1" type="ORF">F3D60_28205</name>
</gene>
<sequence length="25" mass="2756">MVIKHLENKIRLVGIICTAFLAGCI</sequence>